<accession>A0A0G0I572</accession>
<feature type="transmembrane region" description="Helical" evidence="1">
    <location>
        <begin position="314"/>
        <end position="330"/>
    </location>
</feature>
<protein>
    <recommendedName>
        <fullName evidence="4">Glycosyltransferase RgtA/B/C/D-like domain-containing protein</fullName>
    </recommendedName>
</protein>
<evidence type="ECO:0008006" key="4">
    <source>
        <dbReference type="Google" id="ProtNLM"/>
    </source>
</evidence>
<evidence type="ECO:0000313" key="3">
    <source>
        <dbReference type="Proteomes" id="UP000034603"/>
    </source>
</evidence>
<feature type="transmembrane region" description="Helical" evidence="1">
    <location>
        <begin position="183"/>
        <end position="205"/>
    </location>
</feature>
<feature type="transmembrane region" description="Helical" evidence="1">
    <location>
        <begin position="258"/>
        <end position="276"/>
    </location>
</feature>
<sequence length="416" mass="48373">MKTKLIIILILAFVLRLIFVPVVFHKDVFDQLNWAKDLERNGLIGFYDRDIPDAGDPNYPPLYFLTIYANNSVYLLSRNVMWGINTKVKIFPSQFYLWYESNRGRIAFNKLLPIFCDLAIGYLIYLAVLKLRDNKSAAIALSLFLFLPPSWYLSSVWGQTDSIYLLPLLVSFYFLFFDKKITLSILLFTISFLIKPTAVLLAPIYLTSLVDGVNKDLFKGVILSIILLFAVGLPFGILPVPSQIINFYVYNIREIQGYVTSNTFNLWGIIFGFGTISDQTLWFGIKSFYLGALFTLVFWIYYSVLIFKEKKLELKLLTTSLISYSAFLFLTRMHERYFYLTFILLVILGSLYKRTAFVLILATIIFSINLYHFWWVPGGDLFKYILSARNVEIGFCLLNLFTFFYLERLRVKYLNG</sequence>
<feature type="transmembrane region" description="Helical" evidence="1">
    <location>
        <begin position="5"/>
        <end position="24"/>
    </location>
</feature>
<keyword evidence="1" id="KW-0812">Transmembrane</keyword>
<feature type="transmembrane region" description="Helical" evidence="1">
    <location>
        <begin position="217"/>
        <end position="238"/>
    </location>
</feature>
<feature type="transmembrane region" description="Helical" evidence="1">
    <location>
        <begin position="159"/>
        <end position="176"/>
    </location>
</feature>
<keyword evidence="1" id="KW-1133">Transmembrane helix</keyword>
<evidence type="ECO:0000313" key="2">
    <source>
        <dbReference type="EMBL" id="KKQ46090.1"/>
    </source>
</evidence>
<feature type="transmembrane region" description="Helical" evidence="1">
    <location>
        <begin position="357"/>
        <end position="375"/>
    </location>
</feature>
<proteinExistence type="predicted"/>
<dbReference type="EMBL" id="LBTR01000005">
    <property type="protein sequence ID" value="KKQ46090.1"/>
    <property type="molecule type" value="Genomic_DNA"/>
</dbReference>
<evidence type="ECO:0000256" key="1">
    <source>
        <dbReference type="SAM" id="Phobius"/>
    </source>
</evidence>
<keyword evidence="1" id="KW-0472">Membrane</keyword>
<reference evidence="2 3" key="1">
    <citation type="journal article" date="2015" name="Nature">
        <title>rRNA introns, odd ribosomes, and small enigmatic genomes across a large radiation of phyla.</title>
        <authorList>
            <person name="Brown C.T."/>
            <person name="Hug L.A."/>
            <person name="Thomas B.C."/>
            <person name="Sharon I."/>
            <person name="Castelle C.J."/>
            <person name="Singh A."/>
            <person name="Wilkins M.J."/>
            <person name="Williams K.H."/>
            <person name="Banfield J.F."/>
        </authorList>
    </citation>
    <scope>NUCLEOTIDE SEQUENCE [LARGE SCALE GENOMIC DNA]</scope>
</reference>
<dbReference type="AlphaFoldDB" id="A0A0G0I572"/>
<feature type="transmembrane region" description="Helical" evidence="1">
    <location>
        <begin position="288"/>
        <end position="307"/>
    </location>
</feature>
<comment type="caution">
    <text evidence="2">The sequence shown here is derived from an EMBL/GenBank/DDBJ whole genome shotgun (WGS) entry which is preliminary data.</text>
</comment>
<feature type="transmembrane region" description="Helical" evidence="1">
    <location>
        <begin position="336"/>
        <end position="352"/>
    </location>
</feature>
<organism evidence="2 3">
    <name type="scientific">Candidatus Woesebacteria bacterium GW2011_GWA1_37_8</name>
    <dbReference type="NCBI Taxonomy" id="1618546"/>
    <lineage>
        <taxon>Bacteria</taxon>
        <taxon>Candidatus Woeseibacteriota</taxon>
    </lineage>
</organism>
<gene>
    <name evidence="2" type="ORF">US62_C0005G0013</name>
</gene>
<feature type="transmembrane region" description="Helical" evidence="1">
    <location>
        <begin position="381"/>
        <end position="406"/>
    </location>
</feature>
<dbReference type="Proteomes" id="UP000034603">
    <property type="component" value="Unassembled WGS sequence"/>
</dbReference>
<feature type="transmembrane region" description="Helical" evidence="1">
    <location>
        <begin position="111"/>
        <end position="129"/>
    </location>
</feature>
<name>A0A0G0I572_9BACT</name>